<keyword evidence="1" id="KW-0560">Oxidoreductase</keyword>
<reference evidence="3 4" key="1">
    <citation type="submission" date="2017-06" db="EMBL/GenBank/DDBJ databases">
        <title>Genome sequencing of cyanobaciteial culture collection at National Institute for Environmental Studies (NIES).</title>
        <authorList>
            <person name="Hirose Y."/>
            <person name="Shimura Y."/>
            <person name="Fujisawa T."/>
            <person name="Nakamura Y."/>
            <person name="Kawachi M."/>
        </authorList>
    </citation>
    <scope>NUCLEOTIDE SEQUENCE [LARGE SCALE GENOMIC DNA]</scope>
    <source>
        <strain evidence="3 4">NIES-37</strain>
    </source>
</reference>
<dbReference type="AlphaFoldDB" id="A0A1Z4MVA4"/>
<dbReference type="Gene3D" id="3.40.50.720">
    <property type="entry name" value="NAD(P)-binding Rossmann-like Domain"/>
    <property type="match status" value="1"/>
</dbReference>
<evidence type="ECO:0000313" key="4">
    <source>
        <dbReference type="Proteomes" id="UP000218785"/>
    </source>
</evidence>
<dbReference type="GO" id="GO:0016491">
    <property type="term" value="F:oxidoreductase activity"/>
    <property type="evidence" value="ECO:0007669"/>
    <property type="project" value="UniProtKB-KW"/>
</dbReference>
<accession>A0A1Z4MVA4</accession>
<dbReference type="KEGG" id="ttq:NIES37_12890"/>
<keyword evidence="4" id="KW-1185">Reference proteome</keyword>
<dbReference type="RefSeq" id="WP_096574420.1">
    <property type="nucleotide sequence ID" value="NZ_CAWNJS010000001.1"/>
</dbReference>
<dbReference type="InterPro" id="IPR028939">
    <property type="entry name" value="P5C_Rdtase_cat_N"/>
</dbReference>
<organism evidence="3 4">
    <name type="scientific">Tolypothrix tenuis PCC 7101</name>
    <dbReference type="NCBI Taxonomy" id="231146"/>
    <lineage>
        <taxon>Bacteria</taxon>
        <taxon>Bacillati</taxon>
        <taxon>Cyanobacteriota</taxon>
        <taxon>Cyanophyceae</taxon>
        <taxon>Nostocales</taxon>
        <taxon>Tolypothrichaceae</taxon>
        <taxon>Tolypothrix</taxon>
    </lineage>
</organism>
<dbReference type="EMBL" id="AP018248">
    <property type="protein sequence ID" value="BAY97351.1"/>
    <property type="molecule type" value="Genomic_DNA"/>
</dbReference>
<dbReference type="Proteomes" id="UP000218785">
    <property type="component" value="Chromosome"/>
</dbReference>
<dbReference type="InterPro" id="IPR051267">
    <property type="entry name" value="STEAP_metalloreductase"/>
</dbReference>
<evidence type="ECO:0000259" key="2">
    <source>
        <dbReference type="Pfam" id="PF03807"/>
    </source>
</evidence>
<protein>
    <submittedName>
        <fullName evidence="3">NADP oxidoreductase coenzyme f420-dependent</fullName>
    </submittedName>
</protein>
<dbReference type="InterPro" id="IPR036291">
    <property type="entry name" value="NAD(P)-bd_dom_sf"/>
</dbReference>
<evidence type="ECO:0000256" key="1">
    <source>
        <dbReference type="ARBA" id="ARBA00023002"/>
    </source>
</evidence>
<proteinExistence type="predicted"/>
<name>A0A1Z4MVA4_9CYAN</name>
<evidence type="ECO:0000313" key="3">
    <source>
        <dbReference type="EMBL" id="BAY97351.1"/>
    </source>
</evidence>
<sequence length="205" mass="21882">MKIGILGAGNIGGNLGKIWAAKGHEIFFAVREPHSDKVKALLNELGSSVRTGSLQEAVSFGEVVLLAVHWQNVPAVLQEIQGLMSDKILIDSTNRMIPPPPDTTGSAAEDIARALPGAKVIKAFSTLGANNLTNLKFGSEDASTFICGDDPKAKAIVTQLGEELGFDVVDAGLLNTAPLIESLTKLWVQISRNYGREIALKLLRR</sequence>
<dbReference type="SUPFAM" id="SSF51735">
    <property type="entry name" value="NAD(P)-binding Rossmann-fold domains"/>
    <property type="match status" value="1"/>
</dbReference>
<dbReference type="Pfam" id="PF03807">
    <property type="entry name" value="F420_oxidored"/>
    <property type="match status" value="1"/>
</dbReference>
<feature type="domain" description="Pyrroline-5-carboxylate reductase catalytic N-terminal" evidence="2">
    <location>
        <begin position="2"/>
        <end position="94"/>
    </location>
</feature>
<dbReference type="PANTHER" id="PTHR14239">
    <property type="entry name" value="DUDULIN-RELATED"/>
    <property type="match status" value="1"/>
</dbReference>
<gene>
    <name evidence="3" type="ORF">NIES37_12890</name>
</gene>